<organism evidence="2 3">
    <name type="scientific">Nocardia vulneris</name>
    <dbReference type="NCBI Taxonomy" id="1141657"/>
    <lineage>
        <taxon>Bacteria</taxon>
        <taxon>Bacillati</taxon>
        <taxon>Actinomycetota</taxon>
        <taxon>Actinomycetes</taxon>
        <taxon>Mycobacteriales</taxon>
        <taxon>Nocardiaceae</taxon>
        <taxon>Nocardia</taxon>
    </lineage>
</organism>
<dbReference type="Pfam" id="PF13408">
    <property type="entry name" value="Zn_ribbon_recom"/>
    <property type="match status" value="1"/>
</dbReference>
<feature type="domain" description="Recombinase zinc beta ribbon" evidence="1">
    <location>
        <begin position="40"/>
        <end position="99"/>
    </location>
</feature>
<reference evidence="2 3" key="1">
    <citation type="journal article" date="2014" name="Int. J. Syst. Evol. Microbiol.">
        <title>Nocardia vulneris sp. nov., isolated from wounds of human patients in North America.</title>
        <authorList>
            <person name="Lasker B.A."/>
            <person name="Bell M."/>
            <person name="Klenk H.P."/>
            <person name="Sproer C."/>
            <person name="Schumann C."/>
            <person name="Schumann P."/>
            <person name="Brown J.M."/>
        </authorList>
    </citation>
    <scope>NUCLEOTIDE SEQUENCE [LARGE SCALE GENOMIC DNA]</scope>
    <source>
        <strain evidence="2 3">W9851</strain>
    </source>
</reference>
<protein>
    <recommendedName>
        <fullName evidence="1">Recombinase zinc beta ribbon domain-containing protein</fullName>
    </recommendedName>
</protein>
<evidence type="ECO:0000313" key="3">
    <source>
        <dbReference type="Proteomes" id="UP000031364"/>
    </source>
</evidence>
<evidence type="ECO:0000259" key="1">
    <source>
        <dbReference type="Pfam" id="PF13408"/>
    </source>
</evidence>
<dbReference type="Proteomes" id="UP000031364">
    <property type="component" value="Unassembled WGS sequence"/>
</dbReference>
<gene>
    <name evidence="2" type="ORF">FG87_22185</name>
</gene>
<dbReference type="RefSeq" id="WP_043673714.1">
    <property type="nucleotide sequence ID" value="NZ_BDCI01000004.1"/>
</dbReference>
<sequence>MGEIVAKAAGTPIVAEKDWDRLMALFASRQRGRPNSETYLCSGLVFCDLCGHHLSGRPKANLRPYPDGKMRRQYWCQKRAINGGCGKITIDQRELDKHIGAIVVGILADPRHAEAVEAASKAIEEARRPLMAERAECEQLALELSKRLGRRQITVARYDAAMDPLEQQIAELNAKLDEIGTVPDGPVSAEDAKASLDEWTARWKAATTTEKRGMFRQALTGKRVVIKTAVRNGRAHFDPGRIAIEDVKKKNRGKS</sequence>
<dbReference type="InterPro" id="IPR050639">
    <property type="entry name" value="SSR_resolvase"/>
</dbReference>
<dbReference type="PANTHER" id="PTHR30461:SF19">
    <property type="entry name" value="SITE-SPECIFIC RECOMBINASE RESOLVASE FAMILY"/>
    <property type="match status" value="1"/>
</dbReference>
<dbReference type="InterPro" id="IPR038109">
    <property type="entry name" value="DNA_bind_recomb_sf"/>
</dbReference>
<proteinExistence type="predicted"/>
<dbReference type="Gene3D" id="3.90.1750.20">
    <property type="entry name" value="Putative Large Serine Recombinase, Chain B, Domain 2"/>
    <property type="match status" value="1"/>
</dbReference>
<evidence type="ECO:0000313" key="2">
    <source>
        <dbReference type="EMBL" id="KIA63062.1"/>
    </source>
</evidence>
<comment type="caution">
    <text evidence="2">The sequence shown here is derived from an EMBL/GenBank/DDBJ whole genome shotgun (WGS) entry which is preliminary data.</text>
</comment>
<dbReference type="EMBL" id="JNFP01000026">
    <property type="protein sequence ID" value="KIA63062.1"/>
    <property type="molecule type" value="Genomic_DNA"/>
</dbReference>
<accession>A0ABR4ZDA1</accession>
<dbReference type="PANTHER" id="PTHR30461">
    <property type="entry name" value="DNA-INVERTASE FROM LAMBDOID PROPHAGE"/>
    <property type="match status" value="1"/>
</dbReference>
<name>A0ABR4ZDA1_9NOCA</name>
<dbReference type="InterPro" id="IPR025827">
    <property type="entry name" value="Zn_ribbon_recom_dom"/>
</dbReference>
<keyword evidence="3" id="KW-1185">Reference proteome</keyword>